<accession>A0A7W0CAK0</accession>
<comment type="caution">
    <text evidence="1">The sequence shown here is derived from an EMBL/GenBank/DDBJ whole genome shotgun (WGS) entry which is preliminary data.</text>
</comment>
<keyword evidence="2" id="KW-1185">Reference proteome</keyword>
<reference evidence="1 2" key="1">
    <citation type="submission" date="2020-07" db="EMBL/GenBank/DDBJ databases">
        <title>Genomic Encyclopedia of Type Strains, Phase IV (KMG-IV): sequencing the most valuable type-strain genomes for metagenomic binning, comparative biology and taxonomic classification.</title>
        <authorList>
            <person name="Goeker M."/>
        </authorList>
    </citation>
    <scope>NUCLEOTIDE SEQUENCE [LARGE SCALE GENOMIC DNA]</scope>
    <source>
        <strain evidence="1 2">DSM 17721</strain>
    </source>
</reference>
<proteinExistence type="predicted"/>
<organism evidence="1 2">
    <name type="scientific">Desulfosalsimonas propionicica</name>
    <dbReference type="NCBI Taxonomy" id="332175"/>
    <lineage>
        <taxon>Bacteria</taxon>
        <taxon>Pseudomonadati</taxon>
        <taxon>Thermodesulfobacteriota</taxon>
        <taxon>Desulfobacteria</taxon>
        <taxon>Desulfobacterales</taxon>
        <taxon>Desulfosalsimonadaceae</taxon>
        <taxon>Desulfosalsimonas</taxon>
    </lineage>
</organism>
<dbReference type="EMBL" id="JACDUS010000007">
    <property type="protein sequence ID" value="MBA2882193.1"/>
    <property type="molecule type" value="Genomic_DNA"/>
</dbReference>
<dbReference type="RefSeq" id="WP_181551841.1">
    <property type="nucleotide sequence ID" value="NZ_JACDUS010000007.1"/>
</dbReference>
<gene>
    <name evidence="1" type="ORF">HNR65_002534</name>
</gene>
<name>A0A7W0CAK0_9BACT</name>
<evidence type="ECO:0000313" key="1">
    <source>
        <dbReference type="EMBL" id="MBA2882193.1"/>
    </source>
</evidence>
<evidence type="ECO:0000313" key="2">
    <source>
        <dbReference type="Proteomes" id="UP000525298"/>
    </source>
</evidence>
<dbReference type="AlphaFoldDB" id="A0A7W0CAK0"/>
<dbReference type="Proteomes" id="UP000525298">
    <property type="component" value="Unassembled WGS sequence"/>
</dbReference>
<sequence length="50" mass="5688">MSQDNNCCQNPELLKNAPEKCTNEQIRICHGDVENHACTCNSPKQEKNEK</sequence>
<protein>
    <submittedName>
        <fullName evidence="1">Uncharacterized protein</fullName>
    </submittedName>
</protein>